<reference evidence="1" key="1">
    <citation type="submission" date="2022-10" db="EMBL/GenBank/DDBJ databases">
        <authorList>
            <person name="Chen Y."/>
            <person name="Dougan E. K."/>
            <person name="Chan C."/>
            <person name="Rhodes N."/>
            <person name="Thang M."/>
        </authorList>
    </citation>
    <scope>NUCLEOTIDE SEQUENCE</scope>
</reference>
<gene>
    <name evidence="1" type="ORF">C1SCF055_LOCUS5876</name>
</gene>
<comment type="caution">
    <text evidence="1">The sequence shown here is derived from an EMBL/GenBank/DDBJ whole genome shotgun (WGS) entry which is preliminary data.</text>
</comment>
<evidence type="ECO:0000313" key="2">
    <source>
        <dbReference type="EMBL" id="CAL4765070.1"/>
    </source>
</evidence>
<keyword evidence="3" id="KW-1185">Reference proteome</keyword>
<dbReference type="AlphaFoldDB" id="A0A9P1BQT6"/>
<reference evidence="2 3" key="2">
    <citation type="submission" date="2024-05" db="EMBL/GenBank/DDBJ databases">
        <authorList>
            <person name="Chen Y."/>
            <person name="Shah S."/>
            <person name="Dougan E. K."/>
            <person name="Thang M."/>
            <person name="Chan C."/>
        </authorList>
    </citation>
    <scope>NUCLEOTIDE SEQUENCE [LARGE SCALE GENOMIC DNA]</scope>
</reference>
<organism evidence="1">
    <name type="scientific">Cladocopium goreaui</name>
    <dbReference type="NCBI Taxonomy" id="2562237"/>
    <lineage>
        <taxon>Eukaryota</taxon>
        <taxon>Sar</taxon>
        <taxon>Alveolata</taxon>
        <taxon>Dinophyceae</taxon>
        <taxon>Suessiales</taxon>
        <taxon>Symbiodiniaceae</taxon>
        <taxon>Cladocopium</taxon>
    </lineage>
</organism>
<dbReference type="OrthoDB" id="78067at2759"/>
<dbReference type="EMBL" id="CAMXCT020000364">
    <property type="protein sequence ID" value="CAL1131133.1"/>
    <property type="molecule type" value="Genomic_DNA"/>
</dbReference>
<accession>A0A9P1BQT6</accession>
<proteinExistence type="predicted"/>
<dbReference type="Proteomes" id="UP001152797">
    <property type="component" value="Unassembled WGS sequence"/>
</dbReference>
<protein>
    <submittedName>
        <fullName evidence="1">Uncharacterized protein</fullName>
    </submittedName>
</protein>
<dbReference type="PANTHER" id="PTHR37028:SF4">
    <property type="entry name" value="ALMS MOTIF DOMAIN-CONTAINING PROTEIN"/>
    <property type="match status" value="1"/>
</dbReference>
<dbReference type="PANTHER" id="PTHR37028">
    <property type="entry name" value="UNNAMED PRODUCT-RELATED"/>
    <property type="match status" value="1"/>
</dbReference>
<name>A0A9P1BQT6_9DINO</name>
<evidence type="ECO:0000313" key="1">
    <source>
        <dbReference type="EMBL" id="CAI3977758.1"/>
    </source>
</evidence>
<sequence>MGTGSPPSPRSEANERQQLVQQLLEERRQRLEQKLAETEIPNTYEDRADRPRSLLPSFDTVLNETPRQSFSLTYQDTETIAPASIWEPELLEGCRRCGKDVLKTCPFCRHCGCRLEDGPSAGQDGYVRSASSRSFKERLRDSSKQYQQNLDLRRRAQEVELTKHCTFHPVINNRSQVVAQRARGCYAEALPERLGPNDARRRSALRDQAKEILQADDLYECTFTPRINRRSDGWDDRVPLHLRTKAIQQYKQEKIRASQEAKLKQSHPFTPRISAKSHQLAQRRLGTRSKSVDCKVELEQTEACVDSGAKDGDSLQRTLANPGKASQVSGRPQDFLARQVSFQKERQFRQEVREQHACCSFRPKISDQSEQITACNVELIGETPEDRIERLAVKDVNRRQLHQQELRASRDRDCTFRPALSPQSEAIAMSRRASSPSGVHQRLYDEAKWRAREAANSPRRDFQPQPDPRSRACFAHVKPHYATPADIMESIRQQQDRRAELLLQRHEERMRAEAAGCTFRPELCSKALSEGAPVVVSGLGRFFELKSLAQRQELEQRAHEAKAFRTSCSHGPPLGITIPEPFALSQSNSCSST</sequence>
<evidence type="ECO:0000313" key="3">
    <source>
        <dbReference type="Proteomes" id="UP001152797"/>
    </source>
</evidence>
<dbReference type="EMBL" id="CAMXCT010000364">
    <property type="protein sequence ID" value="CAI3977758.1"/>
    <property type="molecule type" value="Genomic_DNA"/>
</dbReference>
<dbReference type="EMBL" id="CAMXCT030000364">
    <property type="protein sequence ID" value="CAL4765070.1"/>
    <property type="molecule type" value="Genomic_DNA"/>
</dbReference>